<accession>A0ABV0GTC0</accession>
<feature type="transmembrane region" description="Helical" evidence="1">
    <location>
        <begin position="20"/>
        <end position="40"/>
    </location>
</feature>
<evidence type="ECO:0000313" key="3">
    <source>
        <dbReference type="Proteomes" id="UP001448614"/>
    </source>
</evidence>
<keyword evidence="1" id="KW-0812">Transmembrane</keyword>
<keyword evidence="3" id="KW-1185">Reference proteome</keyword>
<evidence type="ECO:0000256" key="1">
    <source>
        <dbReference type="SAM" id="Phobius"/>
    </source>
</evidence>
<comment type="caution">
    <text evidence="2">The sequence shown here is derived from an EMBL/GenBank/DDBJ whole genome shotgun (WGS) entry which is preliminary data.</text>
</comment>
<reference evidence="2 3" key="1">
    <citation type="journal article" date="2024" name="Appl. Microbiol. Biotechnol.">
        <title>Biosynthetic gene clusters with biotechnological applications in novel Antarctic isolates from Actinomycetota.</title>
        <authorList>
            <person name="Bruna P."/>
            <person name="Nunez-Montero K."/>
            <person name="Contreras M.J."/>
            <person name="Leal K."/>
            <person name="Garcia M."/>
            <person name="Abanto M."/>
            <person name="Barrientos L."/>
        </authorList>
    </citation>
    <scope>NUCLEOTIDE SEQUENCE [LARGE SCALE GENOMIC DNA]</scope>
    <source>
        <strain evidence="2 3">Se16.17</strain>
    </source>
</reference>
<proteinExistence type="predicted"/>
<dbReference type="RefSeq" id="WP_347782664.1">
    <property type="nucleotide sequence ID" value="NZ_JBBMFV010000004.1"/>
</dbReference>
<protein>
    <submittedName>
        <fullName evidence="2">Uncharacterized protein</fullName>
    </submittedName>
</protein>
<keyword evidence="1" id="KW-1133">Transmembrane helix</keyword>
<feature type="transmembrane region" description="Helical" evidence="1">
    <location>
        <begin position="74"/>
        <end position="92"/>
    </location>
</feature>
<gene>
    <name evidence="2" type="ORF">V3C41_12040</name>
</gene>
<name>A0ABV0GTC0_PAENI</name>
<organism evidence="2 3">
    <name type="scientific">Paenarthrobacter nicotinovorans</name>
    <name type="common">Arthrobacter nicotinovorans</name>
    <dbReference type="NCBI Taxonomy" id="29320"/>
    <lineage>
        <taxon>Bacteria</taxon>
        <taxon>Bacillati</taxon>
        <taxon>Actinomycetota</taxon>
        <taxon>Actinomycetes</taxon>
        <taxon>Micrococcales</taxon>
        <taxon>Micrococcaceae</taxon>
        <taxon>Paenarthrobacter</taxon>
    </lineage>
</organism>
<dbReference type="EMBL" id="JBBMFV010000004">
    <property type="protein sequence ID" value="MEO3941801.1"/>
    <property type="molecule type" value="Genomic_DNA"/>
</dbReference>
<sequence length="103" mass="10741">MGDNNTLGEQNQPTPGRKLATVVVPLLGLVAVIVGLIVAFSNQSTDFGFVAYAPLSDTLFLGNGVTMVSQASQVGLAVTVLGLLMLAFWAGLRIGRRGTHQNS</sequence>
<evidence type="ECO:0000313" key="2">
    <source>
        <dbReference type="EMBL" id="MEO3941801.1"/>
    </source>
</evidence>
<dbReference type="Proteomes" id="UP001448614">
    <property type="component" value="Unassembled WGS sequence"/>
</dbReference>
<keyword evidence="1" id="KW-0472">Membrane</keyword>